<feature type="compositionally biased region" description="Basic and acidic residues" evidence="1">
    <location>
        <begin position="7"/>
        <end position="26"/>
    </location>
</feature>
<name>A0A9P6VQV5_9HELO</name>
<evidence type="ECO:0000313" key="2">
    <source>
        <dbReference type="EMBL" id="KAG0653031.1"/>
    </source>
</evidence>
<proteinExistence type="predicted"/>
<protein>
    <submittedName>
        <fullName evidence="2">Uncharacterized protein</fullName>
    </submittedName>
</protein>
<comment type="caution">
    <text evidence="2">The sequence shown here is derived from an EMBL/GenBank/DDBJ whole genome shotgun (WGS) entry which is preliminary data.</text>
</comment>
<dbReference type="Proteomes" id="UP000785200">
    <property type="component" value="Unassembled WGS sequence"/>
</dbReference>
<gene>
    <name evidence="2" type="ORF">D0Z07_0354</name>
</gene>
<dbReference type="EMBL" id="VNKQ01000002">
    <property type="protein sequence ID" value="KAG0653031.1"/>
    <property type="molecule type" value="Genomic_DNA"/>
</dbReference>
<sequence>MPLFSRHSVEEERAPPVPEKTVERRSGLFGRHRSVSPVSTTTTQRSTGSVNSSSHRGLLHRNDGDPSIRAAHDRVLSAEAAEREADKALLHARAMVREAREQVKRLEREAAEDARLAKIKQQQAASISKRARPLGRK</sequence>
<feature type="region of interest" description="Disordered" evidence="1">
    <location>
        <begin position="1"/>
        <end position="67"/>
    </location>
</feature>
<accession>A0A9P6VQV5</accession>
<keyword evidence="3" id="KW-1185">Reference proteome</keyword>
<reference evidence="2" key="1">
    <citation type="submission" date="2019-07" db="EMBL/GenBank/DDBJ databases">
        <title>Hyphodiscus hymeniophilus genome sequencing and assembly.</title>
        <authorList>
            <person name="Kramer G."/>
            <person name="Nodwell J."/>
        </authorList>
    </citation>
    <scope>NUCLEOTIDE SEQUENCE</scope>
    <source>
        <strain evidence="2">ATCC 34498</strain>
    </source>
</reference>
<dbReference type="OrthoDB" id="3211582at2759"/>
<evidence type="ECO:0000256" key="1">
    <source>
        <dbReference type="SAM" id="MobiDB-lite"/>
    </source>
</evidence>
<feature type="compositionally biased region" description="Polar residues" evidence="1">
    <location>
        <begin position="36"/>
        <end position="55"/>
    </location>
</feature>
<feature type="region of interest" description="Disordered" evidence="1">
    <location>
        <begin position="117"/>
        <end position="137"/>
    </location>
</feature>
<dbReference type="AlphaFoldDB" id="A0A9P6VQV5"/>
<evidence type="ECO:0000313" key="3">
    <source>
        <dbReference type="Proteomes" id="UP000785200"/>
    </source>
</evidence>
<organism evidence="2 3">
    <name type="scientific">Hyphodiscus hymeniophilus</name>
    <dbReference type="NCBI Taxonomy" id="353542"/>
    <lineage>
        <taxon>Eukaryota</taxon>
        <taxon>Fungi</taxon>
        <taxon>Dikarya</taxon>
        <taxon>Ascomycota</taxon>
        <taxon>Pezizomycotina</taxon>
        <taxon>Leotiomycetes</taxon>
        <taxon>Helotiales</taxon>
        <taxon>Hyphodiscaceae</taxon>
        <taxon>Hyphodiscus</taxon>
    </lineage>
</organism>